<feature type="binding site" evidence="8">
    <location>
        <position position="88"/>
    </location>
    <ligand>
        <name>Ni(2+)</name>
        <dbReference type="ChEBI" id="CHEBI:49786"/>
    </ligand>
</feature>
<feature type="binding site" evidence="8">
    <location>
        <position position="77"/>
    </location>
    <ligand>
        <name>Ni(2+)</name>
        <dbReference type="ChEBI" id="CHEBI:49786"/>
    </ligand>
</feature>
<feature type="binding site" evidence="8">
    <location>
        <position position="90"/>
    </location>
    <ligand>
        <name>Ni(2+)</name>
        <dbReference type="ChEBI" id="CHEBI:49786"/>
    </ligand>
</feature>
<dbReference type="InterPro" id="IPR014864">
    <property type="entry name" value="TF_NikR_Ni-bd_C"/>
</dbReference>
<sequence>MQRVTITLDEDLLAEVDRFASERGYQGRSEAVRDLVRDGLLQKSDSTADEGPGVAALVYVYDHAARELSKRLTRTFHSHHHLSLSSLHVHLDSDTCMEVSVLRGELADIRDMGAQIIAERGVRYGQVVAVPLERSVESEGKGGHSHHNDHSHEDGSSHSHSHSHGQTKDD</sequence>
<dbReference type="Gene3D" id="1.10.1220.10">
    <property type="entry name" value="Met repressor-like"/>
    <property type="match status" value="1"/>
</dbReference>
<evidence type="ECO:0000256" key="3">
    <source>
        <dbReference type="ARBA" id="ARBA00022723"/>
    </source>
</evidence>
<dbReference type="InterPro" id="IPR027271">
    <property type="entry name" value="Acetolactate_synth/TF_NikR_C"/>
</dbReference>
<feature type="region of interest" description="Disordered" evidence="9">
    <location>
        <begin position="136"/>
        <end position="170"/>
    </location>
</feature>
<keyword evidence="13" id="KW-1185">Reference proteome</keyword>
<dbReference type="Pfam" id="PF01402">
    <property type="entry name" value="RHH_1"/>
    <property type="match status" value="1"/>
</dbReference>
<dbReference type="GO" id="GO:0016151">
    <property type="term" value="F:nickel cation binding"/>
    <property type="evidence" value="ECO:0007669"/>
    <property type="project" value="UniProtKB-UniRule"/>
</dbReference>
<dbReference type="CDD" id="cd22231">
    <property type="entry name" value="RHH_NikR_HicB-like"/>
    <property type="match status" value="1"/>
</dbReference>
<dbReference type="PANTHER" id="PTHR34719">
    <property type="entry name" value="NICKEL-RESPONSIVE REGULATOR"/>
    <property type="match status" value="1"/>
</dbReference>
<dbReference type="InterPro" id="IPR014160">
    <property type="entry name" value="Nickel_NikR_proteobac"/>
</dbReference>
<keyword evidence="4 8" id="KW-0805">Transcription regulation</keyword>
<dbReference type="NCBIfam" id="TIGR02793">
    <property type="entry name" value="nikR"/>
    <property type="match status" value="1"/>
</dbReference>
<feature type="domain" description="Transcription factor NikR nickel binding C-terminal" evidence="11">
    <location>
        <begin position="54"/>
        <end position="128"/>
    </location>
</feature>
<dbReference type="InterPro" id="IPR022988">
    <property type="entry name" value="Ni_resp_reg_NikR"/>
</dbReference>
<dbReference type="PANTHER" id="PTHR34719:SF2">
    <property type="entry name" value="NICKEL-RESPONSIVE REGULATOR"/>
    <property type="match status" value="1"/>
</dbReference>
<dbReference type="RefSeq" id="WP_078707359.1">
    <property type="nucleotide sequence ID" value="NZ_FUXL01000003.1"/>
</dbReference>
<dbReference type="OrthoDB" id="9806294at2"/>
<dbReference type="Gene3D" id="3.30.70.1150">
    <property type="entry name" value="ACT-like. Chain A, domain 2"/>
    <property type="match status" value="1"/>
</dbReference>
<dbReference type="InterPro" id="IPR010985">
    <property type="entry name" value="Ribbon_hlx_hlx"/>
</dbReference>
<accession>A0A1T4NYV9</accession>
<dbReference type="AlphaFoldDB" id="A0A1T4NYV9"/>
<proteinExistence type="inferred from homology"/>
<keyword evidence="5 8" id="KW-0238">DNA-binding</keyword>
<dbReference type="NCBIfam" id="NF003381">
    <property type="entry name" value="PRK04460.1"/>
    <property type="match status" value="1"/>
</dbReference>
<comment type="function">
    <text evidence="8">Transcriptional regulator.</text>
</comment>
<evidence type="ECO:0000313" key="13">
    <source>
        <dbReference type="Proteomes" id="UP000190135"/>
    </source>
</evidence>
<dbReference type="GO" id="GO:0003677">
    <property type="term" value="F:DNA binding"/>
    <property type="evidence" value="ECO:0007669"/>
    <property type="project" value="UniProtKB-KW"/>
</dbReference>
<dbReference type="InterPro" id="IPR050192">
    <property type="entry name" value="CopG/NikR_regulator"/>
</dbReference>
<dbReference type="Pfam" id="PF08753">
    <property type="entry name" value="NikR_C"/>
    <property type="match status" value="1"/>
</dbReference>
<evidence type="ECO:0000256" key="1">
    <source>
        <dbReference type="ARBA" id="ARBA00008478"/>
    </source>
</evidence>
<dbReference type="HAMAP" id="MF_00476">
    <property type="entry name" value="NikR"/>
    <property type="match status" value="1"/>
</dbReference>
<keyword evidence="2 8" id="KW-0533">Nickel</keyword>
<dbReference type="InterPro" id="IPR013321">
    <property type="entry name" value="Arc_rbn_hlx_hlx"/>
</dbReference>
<evidence type="ECO:0000256" key="4">
    <source>
        <dbReference type="ARBA" id="ARBA00023015"/>
    </source>
</evidence>
<feature type="domain" description="Ribbon-helix-helix protein CopG" evidence="10">
    <location>
        <begin position="3"/>
        <end position="42"/>
    </location>
</feature>
<dbReference type="SUPFAM" id="SSF47598">
    <property type="entry name" value="Ribbon-helix-helix"/>
    <property type="match status" value="1"/>
</dbReference>
<reference evidence="12 13" key="1">
    <citation type="submission" date="2017-02" db="EMBL/GenBank/DDBJ databases">
        <authorList>
            <person name="Peterson S.W."/>
        </authorList>
    </citation>
    <scope>NUCLEOTIDE SEQUENCE [LARGE SCALE GENOMIC DNA]</scope>
    <source>
        <strain evidence="12 13">USBA 369</strain>
    </source>
</reference>
<evidence type="ECO:0000256" key="9">
    <source>
        <dbReference type="SAM" id="MobiDB-lite"/>
    </source>
</evidence>
<evidence type="ECO:0000256" key="8">
    <source>
        <dbReference type="HAMAP-Rule" id="MF_00476"/>
    </source>
</evidence>
<protein>
    <recommendedName>
        <fullName evidence="8">Putative nickel-responsive regulator</fullName>
    </recommendedName>
</protein>
<organism evidence="12 13">
    <name type="scientific">Consotaella salsifontis</name>
    <dbReference type="NCBI Taxonomy" id="1365950"/>
    <lineage>
        <taxon>Bacteria</taxon>
        <taxon>Pseudomonadati</taxon>
        <taxon>Pseudomonadota</taxon>
        <taxon>Alphaproteobacteria</taxon>
        <taxon>Hyphomicrobiales</taxon>
        <taxon>Aurantimonadaceae</taxon>
        <taxon>Consotaella</taxon>
    </lineage>
</organism>
<dbReference type="STRING" id="1365950.SAMN05428963_103255"/>
<dbReference type="InterPro" id="IPR045865">
    <property type="entry name" value="ACT-like_dom_sf"/>
</dbReference>
<feature type="compositionally biased region" description="Basic and acidic residues" evidence="9">
    <location>
        <begin position="136"/>
        <end position="157"/>
    </location>
</feature>
<comment type="function">
    <text evidence="7">Transcriptional repressor of the nikABCDE operon. Is active in the presence of excessive concentrations of intracellular nickel.</text>
</comment>
<evidence type="ECO:0000256" key="5">
    <source>
        <dbReference type="ARBA" id="ARBA00023125"/>
    </source>
</evidence>
<evidence type="ECO:0000256" key="6">
    <source>
        <dbReference type="ARBA" id="ARBA00023163"/>
    </source>
</evidence>
<evidence type="ECO:0000259" key="10">
    <source>
        <dbReference type="Pfam" id="PF01402"/>
    </source>
</evidence>
<comment type="similarity">
    <text evidence="1 8">Belongs to the transcriptional regulatory CopG/NikR family.</text>
</comment>
<dbReference type="NCBIfam" id="NF002815">
    <property type="entry name" value="PRK02967.1"/>
    <property type="match status" value="1"/>
</dbReference>
<evidence type="ECO:0000259" key="11">
    <source>
        <dbReference type="Pfam" id="PF08753"/>
    </source>
</evidence>
<gene>
    <name evidence="12" type="ORF">SAMN05428963_103255</name>
</gene>
<keyword evidence="6 8" id="KW-0804">Transcription</keyword>
<keyword evidence="3 8" id="KW-0479">Metal-binding</keyword>
<comment type="cofactor">
    <cofactor evidence="8">
        <name>Ni(2+)</name>
        <dbReference type="ChEBI" id="CHEBI:49786"/>
    </cofactor>
    <text evidence="8">Binds 1 nickel ion per subunit.</text>
</comment>
<evidence type="ECO:0000313" key="12">
    <source>
        <dbReference type="EMBL" id="SJZ84464.1"/>
    </source>
</evidence>
<name>A0A1T4NYV9_9HYPH</name>
<dbReference type="EMBL" id="FUXL01000003">
    <property type="protein sequence ID" value="SJZ84464.1"/>
    <property type="molecule type" value="Genomic_DNA"/>
</dbReference>
<dbReference type="Proteomes" id="UP000190135">
    <property type="component" value="Unassembled WGS sequence"/>
</dbReference>
<dbReference type="SUPFAM" id="SSF55021">
    <property type="entry name" value="ACT-like"/>
    <property type="match status" value="1"/>
</dbReference>
<dbReference type="GO" id="GO:0003700">
    <property type="term" value="F:DNA-binding transcription factor activity"/>
    <property type="evidence" value="ECO:0007669"/>
    <property type="project" value="UniProtKB-UniRule"/>
</dbReference>
<dbReference type="GO" id="GO:0010045">
    <property type="term" value="P:response to nickel cation"/>
    <property type="evidence" value="ECO:0007669"/>
    <property type="project" value="InterPro"/>
</dbReference>
<feature type="binding site" evidence="8">
    <location>
        <position position="96"/>
    </location>
    <ligand>
        <name>Ni(2+)</name>
        <dbReference type="ChEBI" id="CHEBI:49786"/>
    </ligand>
</feature>
<feature type="compositionally biased region" description="Basic residues" evidence="9">
    <location>
        <begin position="159"/>
        <end position="170"/>
    </location>
</feature>
<dbReference type="InterPro" id="IPR002145">
    <property type="entry name" value="CopG"/>
</dbReference>
<evidence type="ECO:0000256" key="2">
    <source>
        <dbReference type="ARBA" id="ARBA00022596"/>
    </source>
</evidence>
<evidence type="ECO:0000256" key="7">
    <source>
        <dbReference type="ARBA" id="ARBA00024723"/>
    </source>
</evidence>